<keyword evidence="4" id="KW-1185">Reference proteome</keyword>
<reference evidence="2" key="1">
    <citation type="submission" date="2021-02" db="EMBL/GenBank/DDBJ databases">
        <authorList>
            <person name="Nowell W R."/>
        </authorList>
    </citation>
    <scope>NUCLEOTIDE SEQUENCE</scope>
</reference>
<dbReference type="Proteomes" id="UP000663877">
    <property type="component" value="Unassembled WGS sequence"/>
</dbReference>
<evidence type="ECO:0000313" key="5">
    <source>
        <dbReference type="Proteomes" id="UP000663877"/>
    </source>
</evidence>
<dbReference type="Pfam" id="PF06469">
    <property type="entry name" value="DUF1088"/>
    <property type="match status" value="1"/>
</dbReference>
<protein>
    <recommendedName>
        <fullName evidence="1">DUF1088 domain-containing protein</fullName>
    </recommendedName>
</protein>
<accession>A0A814LM38</accession>
<evidence type="ECO:0000313" key="3">
    <source>
        <dbReference type="EMBL" id="CAF1410886.1"/>
    </source>
</evidence>
<feature type="domain" description="DUF1088" evidence="1">
    <location>
        <begin position="35"/>
        <end position="118"/>
    </location>
</feature>
<dbReference type="OrthoDB" id="26681at2759"/>
<name>A0A814LM38_9BILA</name>
<evidence type="ECO:0000313" key="2">
    <source>
        <dbReference type="EMBL" id="CAF1066881.1"/>
    </source>
</evidence>
<dbReference type="Proteomes" id="UP000663832">
    <property type="component" value="Unassembled WGS sequence"/>
</dbReference>
<dbReference type="AlphaFoldDB" id="A0A814LM38"/>
<gene>
    <name evidence="2" type="ORF">BJG266_LOCUS19482</name>
    <name evidence="3" type="ORF">QVE165_LOCUS37482</name>
</gene>
<dbReference type="InterPro" id="IPR010508">
    <property type="entry name" value="NBEA-like_DUF1088"/>
</dbReference>
<dbReference type="EMBL" id="CAJNOI010000105">
    <property type="protein sequence ID" value="CAF1066881.1"/>
    <property type="molecule type" value="Genomic_DNA"/>
</dbReference>
<dbReference type="EMBL" id="CAJNOM010000390">
    <property type="protein sequence ID" value="CAF1410886.1"/>
    <property type="molecule type" value="Genomic_DNA"/>
</dbReference>
<sequence>MRIAYRSLLFQKEHYQIIIFLEKHAGLDFIELVNEGRLLARASKDHVVKVTKEADFILNRMRADDVRKDSEFEQLCAQTSSERIHEEDRCDHFITSSRQRFQTNALRLKEKYFSQMMNDKITYINSSYLS</sequence>
<evidence type="ECO:0000313" key="4">
    <source>
        <dbReference type="Proteomes" id="UP000663832"/>
    </source>
</evidence>
<evidence type="ECO:0000259" key="1">
    <source>
        <dbReference type="Pfam" id="PF06469"/>
    </source>
</evidence>
<organism evidence="2 5">
    <name type="scientific">Adineta steineri</name>
    <dbReference type="NCBI Taxonomy" id="433720"/>
    <lineage>
        <taxon>Eukaryota</taxon>
        <taxon>Metazoa</taxon>
        <taxon>Spiralia</taxon>
        <taxon>Gnathifera</taxon>
        <taxon>Rotifera</taxon>
        <taxon>Eurotatoria</taxon>
        <taxon>Bdelloidea</taxon>
        <taxon>Adinetida</taxon>
        <taxon>Adinetidae</taxon>
        <taxon>Adineta</taxon>
    </lineage>
</organism>
<proteinExistence type="predicted"/>
<comment type="caution">
    <text evidence="2">The sequence shown here is derived from an EMBL/GenBank/DDBJ whole genome shotgun (WGS) entry which is preliminary data.</text>
</comment>